<sequence length="83" mass="9764">MQNRTMTELEKAISRMQALRDDVRANMHHAGLEELVEWQKLEPETVDVELYSSRPDELRARVERLLDRLSKLRTSLSLNELAM</sequence>
<reference evidence="1 2" key="1">
    <citation type="submission" date="2021-12" db="EMBL/GenBank/DDBJ databases">
        <title>Discovery of the Pendulisporaceae a myxobacterial family with distinct sporulation behavior and unique specialized metabolism.</title>
        <authorList>
            <person name="Garcia R."/>
            <person name="Popoff A."/>
            <person name="Bader C.D."/>
            <person name="Loehr J."/>
            <person name="Walesch S."/>
            <person name="Walt C."/>
            <person name="Boldt J."/>
            <person name="Bunk B."/>
            <person name="Haeckl F.J.F.P.J."/>
            <person name="Gunesch A.P."/>
            <person name="Birkelbach J."/>
            <person name="Nuebel U."/>
            <person name="Pietschmann T."/>
            <person name="Bach T."/>
            <person name="Mueller R."/>
        </authorList>
    </citation>
    <scope>NUCLEOTIDE SEQUENCE [LARGE SCALE GENOMIC DNA]</scope>
    <source>
        <strain evidence="1 2">MSr11954</strain>
    </source>
</reference>
<evidence type="ECO:0000313" key="1">
    <source>
        <dbReference type="EMBL" id="WXB15162.1"/>
    </source>
</evidence>
<gene>
    <name evidence="1" type="ORF">LZC94_46010</name>
</gene>
<name>A0ABZ2M1D1_9BACT</name>
<dbReference type="EMBL" id="CP089984">
    <property type="protein sequence ID" value="WXB15162.1"/>
    <property type="molecule type" value="Genomic_DNA"/>
</dbReference>
<protein>
    <submittedName>
        <fullName evidence="1">Uncharacterized protein</fullName>
    </submittedName>
</protein>
<evidence type="ECO:0000313" key="2">
    <source>
        <dbReference type="Proteomes" id="UP001370348"/>
    </source>
</evidence>
<dbReference type="Proteomes" id="UP001370348">
    <property type="component" value="Chromosome"/>
</dbReference>
<keyword evidence="2" id="KW-1185">Reference proteome</keyword>
<organism evidence="1 2">
    <name type="scientific">Pendulispora albinea</name>
    <dbReference type="NCBI Taxonomy" id="2741071"/>
    <lineage>
        <taxon>Bacteria</taxon>
        <taxon>Pseudomonadati</taxon>
        <taxon>Myxococcota</taxon>
        <taxon>Myxococcia</taxon>
        <taxon>Myxococcales</taxon>
        <taxon>Sorangiineae</taxon>
        <taxon>Pendulisporaceae</taxon>
        <taxon>Pendulispora</taxon>
    </lineage>
</organism>
<proteinExistence type="predicted"/>
<accession>A0ABZ2M1D1</accession>
<dbReference type="RefSeq" id="WP_394824787.1">
    <property type="nucleotide sequence ID" value="NZ_CP089984.1"/>
</dbReference>